<evidence type="ECO:0000256" key="7">
    <source>
        <dbReference type="ARBA" id="ARBA00023136"/>
    </source>
</evidence>
<evidence type="ECO:0000256" key="4">
    <source>
        <dbReference type="ARBA" id="ARBA00022692"/>
    </source>
</evidence>
<evidence type="ECO:0000259" key="12">
    <source>
        <dbReference type="Pfam" id="PF10099"/>
    </source>
</evidence>
<evidence type="ECO:0000256" key="11">
    <source>
        <dbReference type="SAM" id="Phobius"/>
    </source>
</evidence>
<evidence type="ECO:0000256" key="8">
    <source>
        <dbReference type="ARBA" id="ARBA00023163"/>
    </source>
</evidence>
<evidence type="ECO:0000256" key="9">
    <source>
        <dbReference type="ARBA" id="ARBA00029829"/>
    </source>
</evidence>
<feature type="domain" description="Anti-sigma K factor RskA C-terminal" evidence="12">
    <location>
        <begin position="98"/>
        <end position="245"/>
    </location>
</feature>
<reference evidence="14 15" key="1">
    <citation type="submission" date="2016-10" db="EMBL/GenBank/DDBJ databases">
        <authorList>
            <person name="de Groot N.N."/>
        </authorList>
    </citation>
    <scope>NUCLEOTIDE SEQUENCE [LARGE SCALE GENOMIC DNA]</scope>
    <source>
        <strain evidence="14 15">DSM 44993</strain>
    </source>
</reference>
<keyword evidence="7 11" id="KW-0472">Membrane</keyword>
<gene>
    <name evidence="14" type="ORF">SAMN04489732_104241</name>
</gene>
<protein>
    <recommendedName>
        <fullName evidence="10">Regulator of SigK</fullName>
    </recommendedName>
    <alternativeName>
        <fullName evidence="9">Sigma-K anti-sigma factor RskA</fullName>
    </alternativeName>
</protein>
<proteinExistence type="predicted"/>
<evidence type="ECO:0000256" key="2">
    <source>
        <dbReference type="ARBA" id="ARBA00004236"/>
    </source>
</evidence>
<feature type="transmembrane region" description="Helical" evidence="11">
    <location>
        <begin position="94"/>
        <end position="118"/>
    </location>
</feature>
<dbReference type="InterPro" id="IPR051474">
    <property type="entry name" value="Anti-sigma-K/W_factor"/>
</dbReference>
<dbReference type="GO" id="GO:0016989">
    <property type="term" value="F:sigma factor antagonist activity"/>
    <property type="evidence" value="ECO:0007669"/>
    <property type="project" value="TreeGrafter"/>
</dbReference>
<dbReference type="Pfam" id="PF10099">
    <property type="entry name" value="RskA_C"/>
    <property type="match status" value="1"/>
</dbReference>
<dbReference type="EMBL" id="FOEF01000004">
    <property type="protein sequence ID" value="SEP17978.1"/>
    <property type="molecule type" value="Genomic_DNA"/>
</dbReference>
<dbReference type="RefSeq" id="WP_091616804.1">
    <property type="nucleotide sequence ID" value="NZ_FOEF01000004.1"/>
</dbReference>
<evidence type="ECO:0000256" key="5">
    <source>
        <dbReference type="ARBA" id="ARBA00022989"/>
    </source>
</evidence>
<evidence type="ECO:0000313" key="14">
    <source>
        <dbReference type="EMBL" id="SEP17978.1"/>
    </source>
</evidence>
<dbReference type="PANTHER" id="PTHR37461">
    <property type="entry name" value="ANTI-SIGMA-K FACTOR RSKA"/>
    <property type="match status" value="1"/>
</dbReference>
<evidence type="ECO:0000313" key="15">
    <source>
        <dbReference type="Proteomes" id="UP000198582"/>
    </source>
</evidence>
<comment type="subcellular location">
    <subcellularLocation>
        <location evidence="2">Cell membrane</location>
    </subcellularLocation>
    <subcellularLocation>
        <location evidence="1">Membrane</location>
        <topology evidence="1">Single-pass membrane protein</topology>
    </subcellularLocation>
</comment>
<keyword evidence="6" id="KW-0805">Transcription regulation</keyword>
<keyword evidence="15" id="KW-1185">Reference proteome</keyword>
<sequence>MTTPDMHTLTGAYALDALSDIERAQFRRHLEQCEACAQEVRELQATAGRLGAAMAEEPPPELKNRVLAAMRTTRQLPPDIVAEPQEEPRARRRWALGVAAAAAVVGLALAGVFGGVALHTQGQLTTAQQQLGQARDRYQPVSQLLAAPDVKTAHTAASGGGGGTVLVSKQLDRMMFLEDGLPPYPAGHVYQAWLMGPGVEPRPVGLLPGGPDGSLVMADGLGRADQVGISVEQAGGSPTGKPSSDVVLVLPMPA</sequence>
<dbReference type="GO" id="GO:0006417">
    <property type="term" value="P:regulation of translation"/>
    <property type="evidence" value="ECO:0007669"/>
    <property type="project" value="TreeGrafter"/>
</dbReference>
<name>A0A1H8VSS0_9PSEU</name>
<dbReference type="InterPro" id="IPR053877">
    <property type="entry name" value="RskA_N"/>
</dbReference>
<evidence type="ECO:0000256" key="10">
    <source>
        <dbReference type="ARBA" id="ARBA00030803"/>
    </source>
</evidence>
<organism evidence="14 15">
    <name type="scientific">Amycolatopsis saalfeldensis</name>
    <dbReference type="NCBI Taxonomy" id="394193"/>
    <lineage>
        <taxon>Bacteria</taxon>
        <taxon>Bacillati</taxon>
        <taxon>Actinomycetota</taxon>
        <taxon>Actinomycetes</taxon>
        <taxon>Pseudonocardiales</taxon>
        <taxon>Pseudonocardiaceae</taxon>
        <taxon>Amycolatopsis</taxon>
    </lineage>
</organism>
<dbReference type="Proteomes" id="UP000198582">
    <property type="component" value="Unassembled WGS sequence"/>
</dbReference>
<keyword evidence="8" id="KW-0804">Transcription</keyword>
<evidence type="ECO:0000256" key="3">
    <source>
        <dbReference type="ARBA" id="ARBA00022475"/>
    </source>
</evidence>
<dbReference type="Gene3D" id="1.10.10.1320">
    <property type="entry name" value="Anti-sigma factor, zinc-finger domain"/>
    <property type="match status" value="1"/>
</dbReference>
<dbReference type="GO" id="GO:0005886">
    <property type="term" value="C:plasma membrane"/>
    <property type="evidence" value="ECO:0007669"/>
    <property type="project" value="UniProtKB-SubCell"/>
</dbReference>
<dbReference type="OrthoDB" id="153510at2"/>
<keyword evidence="5 11" id="KW-1133">Transmembrane helix</keyword>
<evidence type="ECO:0000256" key="1">
    <source>
        <dbReference type="ARBA" id="ARBA00004167"/>
    </source>
</evidence>
<evidence type="ECO:0000259" key="13">
    <source>
        <dbReference type="Pfam" id="PF22618"/>
    </source>
</evidence>
<dbReference type="Pfam" id="PF22618">
    <property type="entry name" value="RskA_N"/>
    <property type="match status" value="1"/>
</dbReference>
<feature type="domain" description="Anti-sigma-K factor RskA N-terminal" evidence="13">
    <location>
        <begin position="7"/>
        <end position="46"/>
    </location>
</feature>
<dbReference type="AlphaFoldDB" id="A0A1H8VSS0"/>
<dbReference type="STRING" id="394193.SAMN04489732_104241"/>
<keyword evidence="4 11" id="KW-0812">Transmembrane</keyword>
<dbReference type="InterPro" id="IPR018764">
    <property type="entry name" value="RskA_C"/>
</dbReference>
<keyword evidence="3" id="KW-1003">Cell membrane</keyword>
<dbReference type="PANTHER" id="PTHR37461:SF1">
    <property type="entry name" value="ANTI-SIGMA-K FACTOR RSKA"/>
    <property type="match status" value="1"/>
</dbReference>
<accession>A0A1H8VSS0</accession>
<evidence type="ECO:0000256" key="6">
    <source>
        <dbReference type="ARBA" id="ARBA00023015"/>
    </source>
</evidence>
<dbReference type="InterPro" id="IPR041916">
    <property type="entry name" value="Anti_sigma_zinc_sf"/>
</dbReference>